<keyword evidence="10 15" id="KW-0949">S-adenosyl-L-methionine</keyword>
<dbReference type="Gene3D" id="3.40.1280.10">
    <property type="match status" value="1"/>
</dbReference>
<evidence type="ECO:0000256" key="7">
    <source>
        <dbReference type="ARBA" id="ARBA00022490"/>
    </source>
</evidence>
<proteinExistence type="inferred from homology"/>
<dbReference type="InterPro" id="IPR023148">
    <property type="entry name" value="tRNA_m1G_MeTrfase_C_sf"/>
</dbReference>
<sequence>MAGKKMLKFEIITLFPELFKEHLNNMPFKRAFKKNLAEIKLHNLRDYAIDKRGTVDGTTYGGGVGMILMVEPIYKALKTVMNYTDEQMKNFKQNAGAEKTRVILLSPNGVKFNQSVAEKLSGLSKIVLICGRYEGVDARIQEYFCTDTVSIGDYVLSGGEIPALAIMEAVVRLIPGTILKEEATKIESFADGKLEYPQYSKPENFMGLKVPEILLTGNHRKIEEWRRVNSRKTQ</sequence>
<evidence type="ECO:0000256" key="5">
    <source>
        <dbReference type="ARBA" id="ARBA00012807"/>
    </source>
</evidence>
<accession>A0A1F4V829</accession>
<dbReference type="GO" id="GO:0002939">
    <property type="term" value="P:tRNA N1-guanine methylation"/>
    <property type="evidence" value="ECO:0007669"/>
    <property type="project" value="TreeGrafter"/>
</dbReference>
<evidence type="ECO:0000256" key="4">
    <source>
        <dbReference type="ARBA" id="ARBA00011738"/>
    </source>
</evidence>
<keyword evidence="8 15" id="KW-0489">Methyltransferase</keyword>
<dbReference type="Pfam" id="PF01746">
    <property type="entry name" value="tRNA_m1G_MT"/>
    <property type="match status" value="1"/>
</dbReference>
<evidence type="ECO:0000256" key="13">
    <source>
        <dbReference type="ARBA" id="ARBA00033392"/>
    </source>
</evidence>
<dbReference type="STRING" id="1802620.A3D91_01935"/>
<evidence type="ECO:0000256" key="8">
    <source>
        <dbReference type="ARBA" id="ARBA00022603"/>
    </source>
</evidence>
<dbReference type="AlphaFoldDB" id="A0A1F4V829"/>
<keyword evidence="9 15" id="KW-0808">Transferase</keyword>
<evidence type="ECO:0000256" key="9">
    <source>
        <dbReference type="ARBA" id="ARBA00022679"/>
    </source>
</evidence>
<comment type="similarity">
    <text evidence="3 15 17">Belongs to the RNA methyltransferase TrmD family.</text>
</comment>
<evidence type="ECO:0000256" key="12">
    <source>
        <dbReference type="ARBA" id="ARBA00029736"/>
    </source>
</evidence>
<dbReference type="InterPro" id="IPR002649">
    <property type="entry name" value="tRNA_m1G_MeTrfase_TrmD"/>
</dbReference>
<evidence type="ECO:0000313" key="20">
    <source>
        <dbReference type="Proteomes" id="UP000178127"/>
    </source>
</evidence>
<keyword evidence="11 15" id="KW-0819">tRNA processing</keyword>
<dbReference type="HAMAP" id="MF_00605">
    <property type="entry name" value="TrmD"/>
    <property type="match status" value="1"/>
</dbReference>
<dbReference type="PANTHER" id="PTHR46417:SF1">
    <property type="entry name" value="TRNA (GUANINE-N(1)-)-METHYLTRANSFERASE"/>
    <property type="match status" value="1"/>
</dbReference>
<evidence type="ECO:0000256" key="2">
    <source>
        <dbReference type="ARBA" id="ARBA00004496"/>
    </source>
</evidence>
<evidence type="ECO:0000256" key="15">
    <source>
        <dbReference type="HAMAP-Rule" id="MF_00605"/>
    </source>
</evidence>
<evidence type="ECO:0000256" key="1">
    <source>
        <dbReference type="ARBA" id="ARBA00002634"/>
    </source>
</evidence>
<evidence type="ECO:0000256" key="16">
    <source>
        <dbReference type="PIRSR" id="PIRSR000386-1"/>
    </source>
</evidence>
<dbReference type="NCBIfam" id="TIGR00088">
    <property type="entry name" value="trmD"/>
    <property type="match status" value="1"/>
</dbReference>
<gene>
    <name evidence="15" type="primary">trmD</name>
    <name evidence="19" type="ORF">A3D91_01935</name>
</gene>
<comment type="subunit">
    <text evidence="4 15 17">Homodimer.</text>
</comment>
<evidence type="ECO:0000256" key="6">
    <source>
        <dbReference type="ARBA" id="ARBA00014679"/>
    </source>
</evidence>
<dbReference type="InterPro" id="IPR029026">
    <property type="entry name" value="tRNA_m1G_MTases_N"/>
</dbReference>
<dbReference type="EC" id="2.1.1.228" evidence="5 15"/>
<feature type="domain" description="tRNA methyltransferase TRMD/TRM10-type" evidence="18">
    <location>
        <begin position="7"/>
        <end position="232"/>
    </location>
</feature>
<evidence type="ECO:0000256" key="17">
    <source>
        <dbReference type="RuleBase" id="RU003464"/>
    </source>
</evidence>
<dbReference type="Gene3D" id="1.10.1270.20">
    <property type="entry name" value="tRNA(m1g37)methyltransferase, domain 2"/>
    <property type="match status" value="1"/>
</dbReference>
<dbReference type="InterPro" id="IPR029028">
    <property type="entry name" value="Alpha/beta_knot_MTases"/>
</dbReference>
<evidence type="ECO:0000256" key="10">
    <source>
        <dbReference type="ARBA" id="ARBA00022691"/>
    </source>
</evidence>
<dbReference type="GO" id="GO:0052906">
    <property type="term" value="F:tRNA (guanine(37)-N1)-methyltransferase activity"/>
    <property type="evidence" value="ECO:0007669"/>
    <property type="project" value="UniProtKB-UniRule"/>
</dbReference>
<evidence type="ECO:0000256" key="11">
    <source>
        <dbReference type="ARBA" id="ARBA00022694"/>
    </source>
</evidence>
<organism evidence="19 20">
    <name type="scientific">candidate division WWE3 bacterium RIFCSPHIGHO2_02_FULL_38_14</name>
    <dbReference type="NCBI Taxonomy" id="1802620"/>
    <lineage>
        <taxon>Bacteria</taxon>
        <taxon>Katanobacteria</taxon>
    </lineage>
</organism>
<evidence type="ECO:0000259" key="18">
    <source>
        <dbReference type="Pfam" id="PF01746"/>
    </source>
</evidence>
<keyword evidence="7 15" id="KW-0963">Cytoplasm</keyword>
<dbReference type="CDD" id="cd18080">
    <property type="entry name" value="TrmD-like"/>
    <property type="match status" value="1"/>
</dbReference>
<comment type="function">
    <text evidence="1 15 17">Specifically methylates guanosine-37 in various tRNAs.</text>
</comment>
<dbReference type="GO" id="GO:0005829">
    <property type="term" value="C:cytosol"/>
    <property type="evidence" value="ECO:0007669"/>
    <property type="project" value="TreeGrafter"/>
</dbReference>
<protein>
    <recommendedName>
        <fullName evidence="6 15">tRNA (guanine-N(1)-)-methyltransferase</fullName>
        <ecNumber evidence="5 15">2.1.1.228</ecNumber>
    </recommendedName>
    <alternativeName>
        <fullName evidence="12 15">M1G-methyltransferase</fullName>
    </alternativeName>
    <alternativeName>
        <fullName evidence="13 15">tRNA [GM37] methyltransferase</fullName>
    </alternativeName>
</protein>
<comment type="catalytic activity">
    <reaction evidence="14 15 17">
        <text>guanosine(37) in tRNA + S-adenosyl-L-methionine = N(1)-methylguanosine(37) in tRNA + S-adenosyl-L-homocysteine + H(+)</text>
        <dbReference type="Rhea" id="RHEA:36899"/>
        <dbReference type="Rhea" id="RHEA-COMP:10145"/>
        <dbReference type="Rhea" id="RHEA-COMP:10147"/>
        <dbReference type="ChEBI" id="CHEBI:15378"/>
        <dbReference type="ChEBI" id="CHEBI:57856"/>
        <dbReference type="ChEBI" id="CHEBI:59789"/>
        <dbReference type="ChEBI" id="CHEBI:73542"/>
        <dbReference type="ChEBI" id="CHEBI:74269"/>
        <dbReference type="EC" id="2.1.1.228"/>
    </reaction>
</comment>
<dbReference type="InterPro" id="IPR016009">
    <property type="entry name" value="tRNA_MeTrfase_TRMD/TRM10"/>
</dbReference>
<dbReference type="NCBIfam" id="NF000648">
    <property type="entry name" value="PRK00026.1"/>
    <property type="match status" value="1"/>
</dbReference>
<dbReference type="EMBL" id="MEVD01000021">
    <property type="protein sequence ID" value="OGC52773.1"/>
    <property type="molecule type" value="Genomic_DNA"/>
</dbReference>
<dbReference type="Proteomes" id="UP000178127">
    <property type="component" value="Unassembled WGS sequence"/>
</dbReference>
<feature type="binding site" evidence="15 16">
    <location>
        <begin position="151"/>
        <end position="156"/>
    </location>
    <ligand>
        <name>S-adenosyl-L-methionine</name>
        <dbReference type="ChEBI" id="CHEBI:59789"/>
    </ligand>
</feature>
<evidence type="ECO:0000256" key="14">
    <source>
        <dbReference type="ARBA" id="ARBA00047783"/>
    </source>
</evidence>
<reference evidence="19 20" key="1">
    <citation type="journal article" date="2016" name="Nat. Commun.">
        <title>Thousands of microbial genomes shed light on interconnected biogeochemical processes in an aquifer system.</title>
        <authorList>
            <person name="Anantharaman K."/>
            <person name="Brown C.T."/>
            <person name="Hug L.A."/>
            <person name="Sharon I."/>
            <person name="Castelle C.J."/>
            <person name="Probst A.J."/>
            <person name="Thomas B.C."/>
            <person name="Singh A."/>
            <person name="Wilkins M.J."/>
            <person name="Karaoz U."/>
            <person name="Brodie E.L."/>
            <person name="Williams K.H."/>
            <person name="Hubbard S.S."/>
            <person name="Banfield J.F."/>
        </authorList>
    </citation>
    <scope>NUCLEOTIDE SEQUENCE [LARGE SCALE GENOMIC DNA]</scope>
</reference>
<evidence type="ECO:0000313" key="19">
    <source>
        <dbReference type="EMBL" id="OGC52773.1"/>
    </source>
</evidence>
<dbReference type="SUPFAM" id="SSF75217">
    <property type="entry name" value="alpha/beta knot"/>
    <property type="match status" value="1"/>
</dbReference>
<dbReference type="PIRSF" id="PIRSF000386">
    <property type="entry name" value="tRNA_mtase"/>
    <property type="match status" value="1"/>
</dbReference>
<feature type="binding site" evidence="15 16">
    <location>
        <position position="131"/>
    </location>
    <ligand>
        <name>S-adenosyl-L-methionine</name>
        <dbReference type="ChEBI" id="CHEBI:59789"/>
    </ligand>
</feature>
<comment type="caution">
    <text evidence="19">The sequence shown here is derived from an EMBL/GenBank/DDBJ whole genome shotgun (WGS) entry which is preliminary data.</text>
</comment>
<evidence type="ECO:0000256" key="3">
    <source>
        <dbReference type="ARBA" id="ARBA00007630"/>
    </source>
</evidence>
<name>A0A1F4V829_UNCKA</name>
<comment type="subcellular location">
    <subcellularLocation>
        <location evidence="2 15 17">Cytoplasm</location>
    </subcellularLocation>
</comment>
<dbReference type="PANTHER" id="PTHR46417">
    <property type="entry name" value="TRNA (GUANINE-N(1)-)-METHYLTRANSFERASE"/>
    <property type="match status" value="1"/>
</dbReference>